<evidence type="ECO:0000259" key="4">
    <source>
        <dbReference type="Pfam" id="PF00291"/>
    </source>
</evidence>
<reference evidence="5" key="1">
    <citation type="submission" date="2020-11" db="EMBL/GenBank/DDBJ databases">
        <title>Nocardia NEAU-351.nov., a novel actinomycete isolated from the cow dung.</title>
        <authorList>
            <person name="Zhang X."/>
        </authorList>
    </citation>
    <scope>NUCLEOTIDE SEQUENCE</scope>
    <source>
        <strain evidence="5">NEAU-351</strain>
    </source>
</reference>
<dbReference type="InterPro" id="IPR001926">
    <property type="entry name" value="TrpB-like_PALP"/>
</dbReference>
<dbReference type="Pfam" id="PF00291">
    <property type="entry name" value="PALP"/>
    <property type="match status" value="1"/>
</dbReference>
<dbReference type="AlphaFoldDB" id="A0A931N2N3"/>
<name>A0A931N2N3_9NOCA</name>
<dbReference type="GO" id="GO:0009097">
    <property type="term" value="P:isoleucine biosynthetic process"/>
    <property type="evidence" value="ECO:0007669"/>
    <property type="project" value="TreeGrafter"/>
</dbReference>
<organism evidence="5 6">
    <name type="scientific">Nocardia bovistercoris</name>
    <dbReference type="NCBI Taxonomy" id="2785916"/>
    <lineage>
        <taxon>Bacteria</taxon>
        <taxon>Bacillati</taxon>
        <taxon>Actinomycetota</taxon>
        <taxon>Actinomycetes</taxon>
        <taxon>Mycobacteriales</taxon>
        <taxon>Nocardiaceae</taxon>
        <taxon>Nocardia</taxon>
    </lineage>
</organism>
<dbReference type="EMBL" id="JADMLG010000004">
    <property type="protein sequence ID" value="MBH0777079.1"/>
    <property type="molecule type" value="Genomic_DNA"/>
</dbReference>
<dbReference type="Gene3D" id="3.40.50.1100">
    <property type="match status" value="2"/>
</dbReference>
<keyword evidence="2" id="KW-0663">Pyridoxal phosphate</keyword>
<evidence type="ECO:0000313" key="6">
    <source>
        <dbReference type="Proteomes" id="UP000655751"/>
    </source>
</evidence>
<protein>
    <submittedName>
        <fullName evidence="5">Pyridoxal-phosphate dependent enzyme</fullName>
    </submittedName>
</protein>
<comment type="cofactor">
    <cofactor evidence="1">
        <name>pyridoxal 5'-phosphate</name>
        <dbReference type="ChEBI" id="CHEBI:597326"/>
    </cofactor>
</comment>
<dbReference type="GO" id="GO:0006567">
    <property type="term" value="P:L-threonine catabolic process"/>
    <property type="evidence" value="ECO:0007669"/>
    <property type="project" value="TreeGrafter"/>
</dbReference>
<keyword evidence="3" id="KW-0456">Lyase</keyword>
<dbReference type="Proteomes" id="UP000655751">
    <property type="component" value="Unassembled WGS sequence"/>
</dbReference>
<keyword evidence="6" id="KW-1185">Reference proteome</keyword>
<dbReference type="GO" id="GO:0003941">
    <property type="term" value="F:L-serine ammonia-lyase activity"/>
    <property type="evidence" value="ECO:0007669"/>
    <property type="project" value="TreeGrafter"/>
</dbReference>
<comment type="caution">
    <text evidence="5">The sequence shown here is derived from an EMBL/GenBank/DDBJ whole genome shotgun (WGS) entry which is preliminary data.</text>
</comment>
<evidence type="ECO:0000313" key="5">
    <source>
        <dbReference type="EMBL" id="MBH0777079.1"/>
    </source>
</evidence>
<gene>
    <name evidence="5" type="ORF">IT779_12375</name>
</gene>
<evidence type="ECO:0000256" key="3">
    <source>
        <dbReference type="ARBA" id="ARBA00023239"/>
    </source>
</evidence>
<accession>A0A931N2N3</accession>
<dbReference type="InterPro" id="IPR036052">
    <property type="entry name" value="TrpB-like_PALP_sf"/>
</dbReference>
<dbReference type="GO" id="GO:0006565">
    <property type="term" value="P:L-serine catabolic process"/>
    <property type="evidence" value="ECO:0007669"/>
    <property type="project" value="TreeGrafter"/>
</dbReference>
<dbReference type="PANTHER" id="PTHR48078:SF6">
    <property type="entry name" value="L-THREONINE DEHYDRATASE CATABOLIC TDCB"/>
    <property type="match status" value="1"/>
</dbReference>
<evidence type="ECO:0000256" key="1">
    <source>
        <dbReference type="ARBA" id="ARBA00001933"/>
    </source>
</evidence>
<evidence type="ECO:0000256" key="2">
    <source>
        <dbReference type="ARBA" id="ARBA00022898"/>
    </source>
</evidence>
<dbReference type="GO" id="GO:0004794">
    <property type="term" value="F:threonine deaminase activity"/>
    <property type="evidence" value="ECO:0007669"/>
    <property type="project" value="TreeGrafter"/>
</dbReference>
<dbReference type="SUPFAM" id="SSF53686">
    <property type="entry name" value="Tryptophan synthase beta subunit-like PLP-dependent enzymes"/>
    <property type="match status" value="1"/>
</dbReference>
<sequence>MLSRLAAVAPDAVCAAWNRLERAGRVVSERGAVDSGADEFGATGRVTRTDVRAARRRVSGRVRETPVFHTSVAGPNGPVPVTLKLEYLQYGGTFKVRGSYNTLLGSAVVTERVVIASGGNAGIAAAVATARLGIGCTVVVPESAPHHKVAAMWSHGAEVLWHGATYTEAYRYAGELAVERGSTQLHAEDLPAVVAGAGAVALELEEQVRGRPPVLIAVGGGALVAGAAAALGSRQRVIGVEPVGLPAMHTALGLDPQAGAPRPDVLEVDRIGGVTLATARHHGVRSLLVSDDAVGVARDYLWREFRIVVEPTGATALAAIHSGAYVPPPGERPVVVLCSANTEVTAL</sequence>
<dbReference type="InterPro" id="IPR050147">
    <property type="entry name" value="Ser/Thr_Dehydratase"/>
</dbReference>
<feature type="domain" description="Tryptophan synthase beta chain-like PALP" evidence="4">
    <location>
        <begin position="59"/>
        <end position="338"/>
    </location>
</feature>
<proteinExistence type="predicted"/>
<dbReference type="PANTHER" id="PTHR48078">
    <property type="entry name" value="THREONINE DEHYDRATASE, MITOCHONDRIAL-RELATED"/>
    <property type="match status" value="1"/>
</dbReference>